<organism evidence="3 4">
    <name type="scientific">Sphagnurus paluster</name>
    <dbReference type="NCBI Taxonomy" id="117069"/>
    <lineage>
        <taxon>Eukaryota</taxon>
        <taxon>Fungi</taxon>
        <taxon>Dikarya</taxon>
        <taxon>Basidiomycota</taxon>
        <taxon>Agaricomycotina</taxon>
        <taxon>Agaricomycetes</taxon>
        <taxon>Agaricomycetidae</taxon>
        <taxon>Agaricales</taxon>
        <taxon>Tricholomatineae</taxon>
        <taxon>Lyophyllaceae</taxon>
        <taxon>Sphagnurus</taxon>
    </lineage>
</organism>
<comment type="caution">
    <text evidence="3">The sequence shown here is derived from an EMBL/GenBank/DDBJ whole genome shotgun (WGS) entry which is preliminary data.</text>
</comment>
<feature type="transmembrane region" description="Helical" evidence="2">
    <location>
        <begin position="21"/>
        <end position="43"/>
    </location>
</feature>
<proteinExistence type="predicted"/>
<protein>
    <submittedName>
        <fullName evidence="3">Uncharacterized protein</fullName>
    </submittedName>
</protein>
<evidence type="ECO:0000313" key="3">
    <source>
        <dbReference type="EMBL" id="KAG5651685.1"/>
    </source>
</evidence>
<keyword evidence="4" id="KW-1185">Reference proteome</keyword>
<evidence type="ECO:0000256" key="2">
    <source>
        <dbReference type="SAM" id="Phobius"/>
    </source>
</evidence>
<feature type="transmembrane region" description="Helical" evidence="2">
    <location>
        <begin position="109"/>
        <end position="134"/>
    </location>
</feature>
<accession>A0A9P7GQK7</accession>
<dbReference type="AlphaFoldDB" id="A0A9P7GQK7"/>
<keyword evidence="2" id="KW-1133">Transmembrane helix</keyword>
<evidence type="ECO:0000256" key="1">
    <source>
        <dbReference type="SAM" id="MobiDB-lite"/>
    </source>
</evidence>
<keyword evidence="2" id="KW-0472">Membrane</keyword>
<feature type="region of interest" description="Disordered" evidence="1">
    <location>
        <begin position="252"/>
        <end position="281"/>
    </location>
</feature>
<dbReference type="OrthoDB" id="3219582at2759"/>
<dbReference type="Proteomes" id="UP000717328">
    <property type="component" value="Unassembled WGS sequence"/>
</dbReference>
<reference evidence="3" key="2">
    <citation type="submission" date="2021-10" db="EMBL/GenBank/DDBJ databases">
        <title>Phylogenomics reveals ancestral predisposition of the termite-cultivated fungus Termitomyces towards a domesticated lifestyle.</title>
        <authorList>
            <person name="Auxier B."/>
            <person name="Grum-Grzhimaylo A."/>
            <person name="Cardenas M.E."/>
            <person name="Lodge J.D."/>
            <person name="Laessoe T."/>
            <person name="Pedersen O."/>
            <person name="Smith M.E."/>
            <person name="Kuyper T.W."/>
            <person name="Franco-Molano E.A."/>
            <person name="Baroni T.J."/>
            <person name="Aanen D.K."/>
        </authorList>
    </citation>
    <scope>NUCLEOTIDE SEQUENCE</scope>
    <source>
        <strain evidence="3">D49</strain>
    </source>
</reference>
<dbReference type="EMBL" id="JABCKI010000211">
    <property type="protein sequence ID" value="KAG5651685.1"/>
    <property type="molecule type" value="Genomic_DNA"/>
</dbReference>
<gene>
    <name evidence="3" type="ORF">H0H81_007816</name>
</gene>
<evidence type="ECO:0000313" key="4">
    <source>
        <dbReference type="Proteomes" id="UP000717328"/>
    </source>
</evidence>
<feature type="transmembrane region" description="Helical" evidence="2">
    <location>
        <begin position="63"/>
        <end position="84"/>
    </location>
</feature>
<keyword evidence="2" id="KW-0812">Transmembrane</keyword>
<sequence>MVEVLSHILPAARDRGEVFKVFDTFLAAASFVPIFLYVVFIFLFTRAELVEVLPRRLQMVSKILLLIFIPAIIAFNELASFVGVSQRTVIMQGQPVLAIGFSKAENQMLWTFFTSFTLALLTSYQAINFSLAFYRLVRALIDQHRIETTLSDEAHHLGGIAWITGALKLGAIETVIGFAGGSFGGAMTRRIIRLLARACLCIGLVKGPDSTEDFRQLEEELSAGKNGYRRSRLRDFISHPRHSTFRQLSPTATAFHEKPRAPVGPSKPAVTEPRAEGGLPGMKQFADLKRSATTGTVPERRERVTIHFENGAPSLHVRFSALDIPPIAFDAKRRSRSEWLGVSRHASIRPASQAVGSPRNSIRVDSPRHSIHAVDVSRRHSIHAASPHNSIHAASTHNSLLSELVINESGPDIISISDLQSLPEAYIPTTRQKARAASTYSTRSVPESVTSLSVVREIASQFPPLPAHALETIKQSPDNDAGEFWDDTNSIISPKYIVQPTSPATMRSPASNIDPFLVPDDQVFMPTFVQPTRMLRDANAEFKVPSVPSSALSTPMTILSNYAPTQPSHSAWTGDTEGTFLDFGSALDTGKSRGFVRDSDGVPQPVTWIDYDAIPKSGHTSAGLTSILEVTPGQPRTPSRRRVSRRKSSLGITAMTPRRTDSEGEKQLSKMVQESRIKNIGQVTIHETPAPMRGHKLQRSLHIERILIPPKECTNVEIIQGSLDSSHMPSVLRDSEVLEIEDESRYF</sequence>
<reference evidence="3" key="1">
    <citation type="submission" date="2021-02" db="EMBL/GenBank/DDBJ databases">
        <authorList>
            <person name="Nieuwenhuis M."/>
            <person name="Van De Peppel L.J.J."/>
        </authorList>
    </citation>
    <scope>NUCLEOTIDE SEQUENCE</scope>
    <source>
        <strain evidence="3">D49</strain>
    </source>
</reference>
<name>A0A9P7GQK7_9AGAR</name>